<dbReference type="Pfam" id="PF00295">
    <property type="entry name" value="Glyco_hydro_28"/>
    <property type="match status" value="1"/>
</dbReference>
<keyword evidence="6" id="KW-1185">Reference proteome</keyword>
<dbReference type="RefSeq" id="WP_173560305.1">
    <property type="nucleotide sequence ID" value="NZ_JAPIUZ010000008.1"/>
</dbReference>
<dbReference type="Proteomes" id="UP001301152">
    <property type="component" value="Unassembled WGS sequence"/>
</dbReference>
<reference evidence="5 6" key="1">
    <citation type="submission" date="2022-11" db="EMBL/GenBank/DDBJ databases">
        <title>Genome sequencing of Acetobacter type strain.</title>
        <authorList>
            <person name="Heo J."/>
            <person name="Lee D."/>
            <person name="Han B.-H."/>
            <person name="Hong S.-B."/>
            <person name="Kwon S.-W."/>
        </authorList>
    </citation>
    <scope>NUCLEOTIDE SEQUENCE [LARGE SCALE GENOMIC DNA]</scope>
    <source>
        <strain evidence="5 6">KACC 21253</strain>
    </source>
</reference>
<name>A0ABT3QH97_9PROT</name>
<protein>
    <submittedName>
        <fullName evidence="5">Glycosyl hydrolase family 28 protein</fullName>
    </submittedName>
</protein>
<dbReference type="GO" id="GO:0016787">
    <property type="term" value="F:hydrolase activity"/>
    <property type="evidence" value="ECO:0007669"/>
    <property type="project" value="UniProtKB-KW"/>
</dbReference>
<dbReference type="InterPro" id="IPR006626">
    <property type="entry name" value="PbH1"/>
</dbReference>
<organism evidence="5 6">
    <name type="scientific">Acetobacter thailandicus</name>
    <dbReference type="NCBI Taxonomy" id="1502842"/>
    <lineage>
        <taxon>Bacteria</taxon>
        <taxon>Pseudomonadati</taxon>
        <taxon>Pseudomonadota</taxon>
        <taxon>Alphaproteobacteria</taxon>
        <taxon>Acetobacterales</taxon>
        <taxon>Acetobacteraceae</taxon>
        <taxon>Acetobacter</taxon>
    </lineage>
</organism>
<dbReference type="InterPro" id="IPR011050">
    <property type="entry name" value="Pectin_lyase_fold/virulence"/>
</dbReference>
<evidence type="ECO:0000256" key="2">
    <source>
        <dbReference type="ARBA" id="ARBA00022801"/>
    </source>
</evidence>
<comment type="similarity">
    <text evidence="1 4">Belongs to the glycosyl hydrolase 28 family.</text>
</comment>
<proteinExistence type="inferred from homology"/>
<dbReference type="InterPro" id="IPR051801">
    <property type="entry name" value="GH28_Enzymes"/>
</dbReference>
<evidence type="ECO:0000256" key="1">
    <source>
        <dbReference type="ARBA" id="ARBA00008834"/>
    </source>
</evidence>
<sequence>MSASALAVPDKVCGKIPSVETGHDITQKLQALIDHCASHGGGIVTLNSGNFLSGPLLLRSHINLHLDAGSILQAIDKNSLYRPAYINWPWSPAEAFLSLPHVEDVAITGEGTIDGNGEGWWKAAQEAKKNRHNNFANNIPLSNGLPRPWLIESYDAHNILISDVHITRSPMWNIVLRYTDNTIIKHIDINNPADSPNTDGIDVITSQNVTLSDNTISTGDDDIAIKSGLPGTTLPNETTKNIYITDTAIGAGHGLSIGSETIFNIENVYVYNVDFNGTSNGIRIKSGRDRGSVLQHYVFDKIRMNNVRTGLSISAYYPHFPKNNDSPAPVTVTTPRISDIRISHLTEKNVQKAGIFIGLPEMPLQNIDLSYMNLATNASFRLRNALLHTDTSIKIMQKK</sequence>
<dbReference type="Gene3D" id="2.160.20.10">
    <property type="entry name" value="Single-stranded right-handed beta-helix, Pectin lyase-like"/>
    <property type="match status" value="1"/>
</dbReference>
<evidence type="ECO:0000256" key="3">
    <source>
        <dbReference type="ARBA" id="ARBA00023295"/>
    </source>
</evidence>
<dbReference type="PANTHER" id="PTHR31339">
    <property type="entry name" value="PECTIN LYASE-RELATED"/>
    <property type="match status" value="1"/>
</dbReference>
<dbReference type="EMBL" id="JAPIUZ010000008">
    <property type="protein sequence ID" value="MCX2564663.1"/>
    <property type="molecule type" value="Genomic_DNA"/>
</dbReference>
<gene>
    <name evidence="5" type="ORF">OQ497_11960</name>
</gene>
<dbReference type="SUPFAM" id="SSF51126">
    <property type="entry name" value="Pectin lyase-like"/>
    <property type="match status" value="1"/>
</dbReference>
<evidence type="ECO:0000256" key="4">
    <source>
        <dbReference type="RuleBase" id="RU361169"/>
    </source>
</evidence>
<keyword evidence="2 4" id="KW-0378">Hydrolase</keyword>
<dbReference type="InterPro" id="IPR000743">
    <property type="entry name" value="Glyco_hydro_28"/>
</dbReference>
<comment type="caution">
    <text evidence="5">The sequence shown here is derived from an EMBL/GenBank/DDBJ whole genome shotgun (WGS) entry which is preliminary data.</text>
</comment>
<accession>A0ABT3QH97</accession>
<dbReference type="PANTHER" id="PTHR31339:SF3">
    <property type="entry name" value="PECTIN LYASE-LIKE SUPERFAMILY PROTEIN"/>
    <property type="match status" value="1"/>
</dbReference>
<keyword evidence="3 4" id="KW-0326">Glycosidase</keyword>
<evidence type="ECO:0000313" key="6">
    <source>
        <dbReference type="Proteomes" id="UP001301152"/>
    </source>
</evidence>
<dbReference type="SMART" id="SM00710">
    <property type="entry name" value="PbH1"/>
    <property type="match status" value="4"/>
</dbReference>
<evidence type="ECO:0000313" key="5">
    <source>
        <dbReference type="EMBL" id="MCX2564663.1"/>
    </source>
</evidence>
<dbReference type="InterPro" id="IPR012334">
    <property type="entry name" value="Pectin_lyas_fold"/>
</dbReference>